<feature type="transmembrane region" description="Helical" evidence="2">
    <location>
        <begin position="20"/>
        <end position="38"/>
    </location>
</feature>
<proteinExistence type="predicted"/>
<evidence type="ECO:0000313" key="4">
    <source>
        <dbReference type="Proteomes" id="UP001231859"/>
    </source>
</evidence>
<keyword evidence="2" id="KW-1133">Transmembrane helix</keyword>
<evidence type="ECO:0000256" key="2">
    <source>
        <dbReference type="SAM" id="Phobius"/>
    </source>
</evidence>
<dbReference type="EMBL" id="CP123759">
    <property type="protein sequence ID" value="WGO84823.1"/>
    <property type="molecule type" value="Genomic_DNA"/>
</dbReference>
<feature type="region of interest" description="Disordered" evidence="1">
    <location>
        <begin position="114"/>
        <end position="135"/>
    </location>
</feature>
<evidence type="ECO:0000313" key="3">
    <source>
        <dbReference type="EMBL" id="WGO84823.1"/>
    </source>
</evidence>
<gene>
    <name evidence="3" type="ORF">QG404_03475</name>
</gene>
<feature type="region of interest" description="Disordered" evidence="1">
    <location>
        <begin position="223"/>
        <end position="248"/>
    </location>
</feature>
<dbReference type="Pfam" id="PF06693">
    <property type="entry name" value="DUF1190"/>
    <property type="match status" value="1"/>
</dbReference>
<organism evidence="3 4">
    <name type="scientific">Arsenophonus apicola</name>
    <dbReference type="NCBI Taxonomy" id="2879119"/>
    <lineage>
        <taxon>Bacteria</taxon>
        <taxon>Pseudomonadati</taxon>
        <taxon>Pseudomonadota</taxon>
        <taxon>Gammaproteobacteria</taxon>
        <taxon>Enterobacterales</taxon>
        <taxon>Morganellaceae</taxon>
        <taxon>Arsenophonus</taxon>
    </lineage>
</organism>
<keyword evidence="4" id="KW-1185">Reference proteome</keyword>
<evidence type="ECO:0000256" key="1">
    <source>
        <dbReference type="SAM" id="MobiDB-lite"/>
    </source>
</evidence>
<protein>
    <submittedName>
        <fullName evidence="3">DUF1190 domain-containing protein</fullName>
    </submittedName>
</protein>
<dbReference type="RefSeq" id="WP_280939772.1">
    <property type="nucleotide sequence ID" value="NZ_CP123759.1"/>
</dbReference>
<keyword evidence="2" id="KW-0812">Transmembrane</keyword>
<keyword evidence="2" id="KW-0472">Membrane</keyword>
<accession>A0ABY8P5N8</accession>
<name>A0ABY8P5N8_9GAMM</name>
<feature type="compositionally biased region" description="Low complexity" evidence="1">
    <location>
        <begin position="234"/>
        <end position="248"/>
    </location>
</feature>
<reference evidence="3 4" key="1">
    <citation type="submission" date="2023-04" db="EMBL/GenBank/DDBJ databases">
        <title>Genome dynamics across the evolutionary transition to endosymbiosis.</title>
        <authorList>
            <person name="Siozios S."/>
            <person name="Nadal-Jimenez P."/>
            <person name="Azagi T."/>
            <person name="Sprong H."/>
            <person name="Frost C.L."/>
            <person name="Parratt S.R."/>
            <person name="Taylor G."/>
            <person name="Brettell L."/>
            <person name="Lew K.C."/>
            <person name="Croft L."/>
            <person name="King K.C."/>
            <person name="Brockhurst M.A."/>
            <person name="Hypsa V."/>
            <person name="Novakova E."/>
            <person name="Darby A.C."/>
            <person name="Hurst G.D.D."/>
        </authorList>
    </citation>
    <scope>NUCLEOTIDE SEQUENCE [LARGE SCALE GENOMIC DNA]</scope>
    <source>
        <strain evidence="4">aApi_AU</strain>
    </source>
</reference>
<dbReference type="InterPro" id="IPR009576">
    <property type="entry name" value="Biofilm_formation_YgiB"/>
</dbReference>
<dbReference type="Proteomes" id="UP001231859">
    <property type="component" value="Chromosome"/>
</dbReference>
<feature type="compositionally biased region" description="Low complexity" evidence="1">
    <location>
        <begin position="114"/>
        <end position="126"/>
    </location>
</feature>
<sequence>MKIKRTKNINQDAFRKSWRAYRLAPVALAISTVFMLSACEQSDESVSLYTNAEDCAQKNPAQSEQCSLAYKNALQEAAKTAPKYATREDCVAEFGEEKCTQASSQIATQTTAQTTAQTATQTPAQAGLAENQASGQSGSFWMPLMAGYMMGRLMGGGATAPAPAAQPLFSSNNPASPANGKFVDASGKNYGPAVAGGRTMTVPPSALAPKPATTTTITRGGFGESVVKQQAHMQRQSATSSSQRSMGG</sequence>